<gene>
    <name evidence="2" type="ORF">SAMN05192532_1013</name>
</gene>
<keyword evidence="2" id="KW-0808">Transferase</keyword>
<dbReference type="EMBL" id="FONT01000001">
    <property type="protein sequence ID" value="SFE25929.1"/>
    <property type="molecule type" value="Genomic_DNA"/>
</dbReference>
<feature type="domain" description="HIT" evidence="1">
    <location>
        <begin position="89"/>
        <end position="172"/>
    </location>
</feature>
<dbReference type="InterPro" id="IPR036265">
    <property type="entry name" value="HIT-like_sf"/>
</dbReference>
<proteinExistence type="predicted"/>
<sequence length="337" mass="38915">MERFFQKKEETFTFYNREGEQIDRVTEVRFDPLTGETSRLVFDPGIVFTAPDYSELSKKTKGKNCPFCPENVEKMTPVFSKNQHGNIQQGEAVVFPNLFPYSKYNGVVVFSERHYIRLEEFSKEEIANAFLAAQRYARQVQENEKQHLHLSINWNYLPESGGSILHPHLHVILSETETNTQRIEAEKLQNFKATYGKDYFSALYDIEKKERERWIGEQGGIAWIHAYAPKSHNDYIGLFRGSHSILDITETEWEDFATTLQVIFKNLEDQGLASFNLSLKEGTGMDNTVHARLIPRVTLGEAGTSDINFFHSLHHEPLSYKSPEDIATAANRYFNKK</sequence>
<dbReference type="STRING" id="930128.SAMN05192532_1013"/>
<dbReference type="AlphaFoldDB" id="A0A1I1Z2H7"/>
<name>A0A1I1Z2H7_9BACI</name>
<keyword evidence="2" id="KW-0548">Nucleotidyltransferase</keyword>
<keyword evidence="3" id="KW-1185">Reference proteome</keyword>
<evidence type="ECO:0000259" key="1">
    <source>
        <dbReference type="Pfam" id="PF01230"/>
    </source>
</evidence>
<dbReference type="InterPro" id="IPR011146">
    <property type="entry name" value="HIT-like"/>
</dbReference>
<dbReference type="Gene3D" id="3.30.428.10">
    <property type="entry name" value="HIT-like"/>
    <property type="match status" value="2"/>
</dbReference>
<accession>A0A1I1Z2H7</accession>
<evidence type="ECO:0000313" key="2">
    <source>
        <dbReference type="EMBL" id="SFE25929.1"/>
    </source>
</evidence>
<dbReference type="RefSeq" id="WP_091655900.1">
    <property type="nucleotide sequence ID" value="NZ_FONT01000001.1"/>
</dbReference>
<evidence type="ECO:0000313" key="3">
    <source>
        <dbReference type="Proteomes" id="UP000199516"/>
    </source>
</evidence>
<protein>
    <submittedName>
        <fullName evidence="2">Galactose-1-phosphate uridylyltransferase</fullName>
    </submittedName>
</protein>
<reference evidence="2 3" key="1">
    <citation type="submission" date="2016-10" db="EMBL/GenBank/DDBJ databases">
        <authorList>
            <person name="de Groot N.N."/>
        </authorList>
    </citation>
    <scope>NUCLEOTIDE SEQUENCE [LARGE SCALE GENOMIC DNA]</scope>
    <source>
        <strain evidence="2 3">DSM 23995</strain>
    </source>
</reference>
<dbReference type="GO" id="GO:0016779">
    <property type="term" value="F:nucleotidyltransferase activity"/>
    <property type="evidence" value="ECO:0007669"/>
    <property type="project" value="UniProtKB-KW"/>
</dbReference>
<dbReference type="Pfam" id="PF01230">
    <property type="entry name" value="HIT"/>
    <property type="match status" value="1"/>
</dbReference>
<dbReference type="OrthoDB" id="1803128at2"/>
<dbReference type="Proteomes" id="UP000199516">
    <property type="component" value="Unassembled WGS sequence"/>
</dbReference>
<dbReference type="SUPFAM" id="SSF54197">
    <property type="entry name" value="HIT-like"/>
    <property type="match status" value="1"/>
</dbReference>
<organism evidence="2 3">
    <name type="scientific">Alteribacillus iranensis</name>
    <dbReference type="NCBI Taxonomy" id="930128"/>
    <lineage>
        <taxon>Bacteria</taxon>
        <taxon>Bacillati</taxon>
        <taxon>Bacillota</taxon>
        <taxon>Bacilli</taxon>
        <taxon>Bacillales</taxon>
        <taxon>Bacillaceae</taxon>
        <taxon>Alteribacillus</taxon>
    </lineage>
</organism>